<evidence type="ECO:0000313" key="2">
    <source>
        <dbReference type="EMBL" id="KIW10774.1"/>
    </source>
</evidence>
<dbReference type="InterPro" id="IPR007361">
    <property type="entry name" value="DUF427"/>
</dbReference>
<proteinExistence type="predicted"/>
<evidence type="ECO:0000259" key="1">
    <source>
        <dbReference type="Pfam" id="PF04248"/>
    </source>
</evidence>
<reference evidence="2 3" key="1">
    <citation type="submission" date="2015-01" db="EMBL/GenBank/DDBJ databases">
        <title>The Genome Sequence of Exophiala spinifera CBS89968.</title>
        <authorList>
            <consortium name="The Broad Institute Genomics Platform"/>
            <person name="Cuomo C."/>
            <person name="de Hoog S."/>
            <person name="Gorbushina A."/>
            <person name="Stielow B."/>
            <person name="Teixiera M."/>
            <person name="Abouelleil A."/>
            <person name="Chapman S.B."/>
            <person name="Priest M."/>
            <person name="Young S.K."/>
            <person name="Wortman J."/>
            <person name="Nusbaum C."/>
            <person name="Birren B."/>
        </authorList>
    </citation>
    <scope>NUCLEOTIDE SEQUENCE [LARGE SCALE GENOMIC DNA]</scope>
    <source>
        <strain evidence="2 3">CBS 89968</strain>
    </source>
</reference>
<dbReference type="RefSeq" id="XP_016230990.1">
    <property type="nucleotide sequence ID" value="XM_016384388.1"/>
</dbReference>
<dbReference type="AlphaFoldDB" id="A0A0D2BHD8"/>
<dbReference type="EMBL" id="KN847499">
    <property type="protein sequence ID" value="KIW10774.1"/>
    <property type="molecule type" value="Genomic_DNA"/>
</dbReference>
<dbReference type="PANTHER" id="PTHR34310:SF5">
    <property type="entry name" value="DUF427 DOMAIN PROTEIN (AFU_ORTHOLOGUE AFUA_3G02220)"/>
    <property type="match status" value="1"/>
</dbReference>
<dbReference type="GeneID" id="27337156"/>
<dbReference type="OrthoDB" id="18996at2759"/>
<dbReference type="Gene3D" id="2.170.150.40">
    <property type="entry name" value="Domain of unknown function (DUF427)"/>
    <property type="match status" value="1"/>
</dbReference>
<dbReference type="InterPro" id="IPR038694">
    <property type="entry name" value="DUF427_sf"/>
</dbReference>
<dbReference type="HOGENOM" id="CLU_126578_1_2_1"/>
<accession>A0A0D2BHD8</accession>
<keyword evidence="3" id="KW-1185">Reference proteome</keyword>
<evidence type="ECO:0000313" key="3">
    <source>
        <dbReference type="Proteomes" id="UP000053328"/>
    </source>
</evidence>
<organism evidence="2 3">
    <name type="scientific">Exophiala spinifera</name>
    <dbReference type="NCBI Taxonomy" id="91928"/>
    <lineage>
        <taxon>Eukaryota</taxon>
        <taxon>Fungi</taxon>
        <taxon>Dikarya</taxon>
        <taxon>Ascomycota</taxon>
        <taxon>Pezizomycotina</taxon>
        <taxon>Eurotiomycetes</taxon>
        <taxon>Chaetothyriomycetidae</taxon>
        <taxon>Chaetothyriales</taxon>
        <taxon>Herpotrichiellaceae</taxon>
        <taxon>Exophiala</taxon>
    </lineage>
</organism>
<name>A0A0D2BHD8_9EURO</name>
<sequence>MPTATAKVSGKVIASADTYETVEGNVYFPPSAIDKSLFSDSDTHSVCPWKGTASYYDLTVDGKTLKDAAWYYPDPKDKAKNIKDHVAFCEYTCSLSDRESSHGIATR</sequence>
<dbReference type="PANTHER" id="PTHR34310">
    <property type="entry name" value="DUF427 DOMAIN PROTEIN (AFU_ORTHOLOGUE AFUA_3G02220)"/>
    <property type="match status" value="1"/>
</dbReference>
<dbReference type="Pfam" id="PF04248">
    <property type="entry name" value="NTP_transf_9"/>
    <property type="match status" value="1"/>
</dbReference>
<dbReference type="VEuPathDB" id="FungiDB:PV08_10073"/>
<feature type="domain" description="DUF427" evidence="1">
    <location>
        <begin position="5"/>
        <end position="89"/>
    </location>
</feature>
<gene>
    <name evidence="2" type="ORF">PV08_10073</name>
</gene>
<protein>
    <recommendedName>
        <fullName evidence="1">DUF427 domain-containing protein</fullName>
    </recommendedName>
</protein>
<dbReference type="Proteomes" id="UP000053328">
    <property type="component" value="Unassembled WGS sequence"/>
</dbReference>